<evidence type="ECO:0000313" key="1">
    <source>
        <dbReference type="EMBL" id="MEK8073196.1"/>
    </source>
</evidence>
<reference evidence="1 2" key="1">
    <citation type="submission" date="2024-03" db="EMBL/GenBank/DDBJ databases">
        <title>Rhodococcus navarretei sp. nov. and Pseudarthrobacter quantumdoti sp. nov., two new species with the ability to biosynthesize Quantum Dots isolated from soil samples at Union Glacier, Antarctica.</title>
        <authorList>
            <person name="Vargas M."/>
        </authorList>
    </citation>
    <scope>NUCLEOTIDE SEQUENCE [LARGE SCALE GENOMIC DNA]</scope>
    <source>
        <strain evidence="1 2">EXRC-4A-4</strain>
    </source>
</reference>
<evidence type="ECO:0000313" key="2">
    <source>
        <dbReference type="Proteomes" id="UP001456513"/>
    </source>
</evidence>
<sequence>MLPDRLSAIASAALNRGATMATHNLGGLHADVHHATMCGQWVTPEQLDTRTWECLLGKHRTDEPIQPLKL</sequence>
<dbReference type="RefSeq" id="WP_341442284.1">
    <property type="nucleotide sequence ID" value="NZ_JBBPCN010000001.1"/>
</dbReference>
<protein>
    <submittedName>
        <fullName evidence="1">Uncharacterized protein</fullName>
    </submittedName>
</protein>
<gene>
    <name evidence="1" type="ORF">AABD04_20320</name>
</gene>
<accession>A0ABU9D1Y1</accession>
<dbReference type="EMBL" id="JBBPCN010000001">
    <property type="protein sequence ID" value="MEK8073196.1"/>
    <property type="molecule type" value="Genomic_DNA"/>
</dbReference>
<dbReference type="Proteomes" id="UP001456513">
    <property type="component" value="Unassembled WGS sequence"/>
</dbReference>
<keyword evidence="2" id="KW-1185">Reference proteome</keyword>
<comment type="caution">
    <text evidence="1">The sequence shown here is derived from an EMBL/GenBank/DDBJ whole genome shotgun (WGS) entry which is preliminary data.</text>
</comment>
<proteinExistence type="predicted"/>
<organism evidence="1 2">
    <name type="scientific">Rhodococcus navarretei</name>
    <dbReference type="NCBI Taxonomy" id="3128981"/>
    <lineage>
        <taxon>Bacteria</taxon>
        <taxon>Bacillati</taxon>
        <taxon>Actinomycetota</taxon>
        <taxon>Actinomycetes</taxon>
        <taxon>Mycobacteriales</taxon>
        <taxon>Nocardiaceae</taxon>
        <taxon>Rhodococcus</taxon>
    </lineage>
</organism>
<name>A0ABU9D1Y1_9NOCA</name>